<feature type="transmembrane region" description="Helical" evidence="1">
    <location>
        <begin position="70"/>
        <end position="93"/>
    </location>
</feature>
<dbReference type="OrthoDB" id="5465282at2"/>
<keyword evidence="1" id="KW-1133">Transmembrane helix</keyword>
<feature type="transmembrane region" description="Helical" evidence="1">
    <location>
        <begin position="136"/>
        <end position="158"/>
    </location>
</feature>
<dbReference type="KEGG" id="tfr:BR63_00705"/>
<keyword evidence="1" id="KW-0472">Membrane</keyword>
<dbReference type="RefSeq" id="WP_034426139.1">
    <property type="nucleotide sequence ID" value="NZ_CP045798.1"/>
</dbReference>
<feature type="transmembrane region" description="Helical" evidence="1">
    <location>
        <begin position="38"/>
        <end position="58"/>
    </location>
</feature>
<protein>
    <submittedName>
        <fullName evidence="2">Permease</fullName>
    </submittedName>
</protein>
<evidence type="ECO:0000313" key="2">
    <source>
        <dbReference type="EMBL" id="QNB44972.1"/>
    </source>
</evidence>
<organism evidence="2 3">
    <name type="scientific">Thermanaerosceptrum fracticalcis</name>
    <dbReference type="NCBI Taxonomy" id="1712410"/>
    <lineage>
        <taxon>Bacteria</taxon>
        <taxon>Bacillati</taxon>
        <taxon>Bacillota</taxon>
        <taxon>Clostridia</taxon>
        <taxon>Eubacteriales</taxon>
        <taxon>Peptococcaceae</taxon>
        <taxon>Thermanaerosceptrum</taxon>
    </lineage>
</organism>
<dbReference type="Proteomes" id="UP000515847">
    <property type="component" value="Chromosome"/>
</dbReference>
<sequence>MTFSIILFSITGLLLLLSFLKSKEKTKKALTIALKSFLNILPVMLGVIGLISLSLTLLPPSSIVKFFGQINLINTLTVAGIGSIMLIPGLIAFPLAAALLEQGAALPLVVIFITTLMMVGIMTLPMEIKFFGRNFALMRNIIGLAAALIVGVVMGVILP</sequence>
<gene>
    <name evidence="2" type="ORF">BR63_00705</name>
</gene>
<evidence type="ECO:0000256" key="1">
    <source>
        <dbReference type="SAM" id="Phobius"/>
    </source>
</evidence>
<name>A0A7G6DYR8_THEFR</name>
<dbReference type="EMBL" id="CP045798">
    <property type="protein sequence ID" value="QNB44972.1"/>
    <property type="molecule type" value="Genomic_DNA"/>
</dbReference>
<accession>A0A7G6DYR8</accession>
<keyword evidence="3" id="KW-1185">Reference proteome</keyword>
<keyword evidence="1" id="KW-0812">Transmembrane</keyword>
<proteinExistence type="predicted"/>
<dbReference type="AlphaFoldDB" id="A0A7G6DYR8"/>
<feature type="transmembrane region" description="Helical" evidence="1">
    <location>
        <begin position="105"/>
        <end position="124"/>
    </location>
</feature>
<evidence type="ECO:0000313" key="3">
    <source>
        <dbReference type="Proteomes" id="UP000515847"/>
    </source>
</evidence>
<reference evidence="2 3" key="1">
    <citation type="journal article" date="2019" name="Front. Microbiol.">
        <title>Thermoanaerosceptrum fracticalcis gen. nov. sp. nov., a Novel Fumarate-Fermenting Microorganism From a Deep Fractured Carbonate Aquifer of the US Great Basin.</title>
        <authorList>
            <person name="Hamilton-Brehm S.D."/>
            <person name="Stewart L.E."/>
            <person name="Zavarin M."/>
            <person name="Caldwell M."/>
            <person name="Lawson P.A."/>
            <person name="Onstott T.C."/>
            <person name="Grzymski J."/>
            <person name="Neveux I."/>
            <person name="Lollar B.S."/>
            <person name="Russell C.E."/>
            <person name="Moser D.P."/>
        </authorList>
    </citation>
    <scope>NUCLEOTIDE SEQUENCE [LARGE SCALE GENOMIC DNA]</scope>
    <source>
        <strain evidence="2 3">DRI-13</strain>
    </source>
</reference>